<dbReference type="Pfam" id="PF10536">
    <property type="entry name" value="PMD"/>
    <property type="match status" value="1"/>
</dbReference>
<protein>
    <recommendedName>
        <fullName evidence="2">Aminotransferase-like plant mobile domain-containing protein</fullName>
    </recommendedName>
</protein>
<name>A0A2N9GCD7_FAGSY</name>
<feature type="compositionally biased region" description="Polar residues" evidence="1">
    <location>
        <begin position="530"/>
        <end position="541"/>
    </location>
</feature>
<dbReference type="InterPro" id="IPR019557">
    <property type="entry name" value="AminoTfrase-like_pln_mobile"/>
</dbReference>
<feature type="domain" description="Aminotransferase-like plant mobile" evidence="2">
    <location>
        <begin position="3"/>
        <end position="99"/>
    </location>
</feature>
<sequence>MFRDTEPLRQVLWRWCPTTHTFFFAWGELTLTLEDIENHWMLPILGEFAPSIIELSAEEEEIAVALRRHSSTRVTGWPALFLHHEDVLVRRVAFIVYWLCWLEDPEITIWLLLLTLRRTCCCNLTESVPLSPSLAPFLKSRAFAYWEGKVNRVMIPSGHRFSFNTASMNAYWQRLAHAMDETRSGWIVYTTHFLEGWKESVNVVEECLVMPSKRGKGGKRDVPVDSAVEKSSKKRTHSPKKASSKKTKAGKQRSSKRKSAAVPPLEGVRKQVASSKVGKKSVALRPPKDQRKLATSSSSSDEEQPSAVLSHSSPKKKKSVVPPSGASTHTRSKSASAMHKSGKPSGVVVVVKDSDTAADGISSSFSDRDDPLAATTDLGEDMRRSFEGNFEADVGSTEGSHSIASDSFSNVAPGSMNEEQMAFVGSATDPMLATLLSSGTSMAYVVEGVSLFGATPRFDSILVGGIIIPASLITGEAPLVDEFPAASEISVPEEVHTQGFVRNEFMIDLGVALEVRSNVDSSVGHGMQAEGTSSPVATTPSGGEHLDNMGEFEFLTPFFGSRMQYSLDLAMSYQMFHGLDRIM</sequence>
<feature type="region of interest" description="Disordered" evidence="1">
    <location>
        <begin position="213"/>
        <end position="346"/>
    </location>
</feature>
<proteinExistence type="predicted"/>
<reference evidence="3" key="1">
    <citation type="submission" date="2018-02" db="EMBL/GenBank/DDBJ databases">
        <authorList>
            <person name="Cohen D.B."/>
            <person name="Kent A.D."/>
        </authorList>
    </citation>
    <scope>NUCLEOTIDE SEQUENCE</scope>
</reference>
<dbReference type="AlphaFoldDB" id="A0A2N9GCD7"/>
<gene>
    <name evidence="3" type="ORF">FSB_LOCUS24921</name>
</gene>
<feature type="compositionally biased region" description="Polar residues" evidence="1">
    <location>
        <begin position="325"/>
        <end position="335"/>
    </location>
</feature>
<dbReference type="EMBL" id="OIVN01001727">
    <property type="protein sequence ID" value="SPC97039.1"/>
    <property type="molecule type" value="Genomic_DNA"/>
</dbReference>
<feature type="region of interest" description="Disordered" evidence="1">
    <location>
        <begin position="358"/>
        <end position="377"/>
    </location>
</feature>
<feature type="compositionally biased region" description="Basic residues" evidence="1">
    <location>
        <begin position="232"/>
        <end position="259"/>
    </location>
</feature>
<evidence type="ECO:0000256" key="1">
    <source>
        <dbReference type="SAM" id="MobiDB-lite"/>
    </source>
</evidence>
<accession>A0A2N9GCD7</accession>
<feature type="region of interest" description="Disordered" evidence="1">
    <location>
        <begin position="523"/>
        <end position="543"/>
    </location>
</feature>
<evidence type="ECO:0000259" key="2">
    <source>
        <dbReference type="Pfam" id="PF10536"/>
    </source>
</evidence>
<organism evidence="3">
    <name type="scientific">Fagus sylvatica</name>
    <name type="common">Beechnut</name>
    <dbReference type="NCBI Taxonomy" id="28930"/>
    <lineage>
        <taxon>Eukaryota</taxon>
        <taxon>Viridiplantae</taxon>
        <taxon>Streptophyta</taxon>
        <taxon>Embryophyta</taxon>
        <taxon>Tracheophyta</taxon>
        <taxon>Spermatophyta</taxon>
        <taxon>Magnoliopsida</taxon>
        <taxon>eudicotyledons</taxon>
        <taxon>Gunneridae</taxon>
        <taxon>Pentapetalae</taxon>
        <taxon>rosids</taxon>
        <taxon>fabids</taxon>
        <taxon>Fagales</taxon>
        <taxon>Fagaceae</taxon>
        <taxon>Fagus</taxon>
    </lineage>
</organism>
<feature type="compositionally biased region" description="Basic and acidic residues" evidence="1">
    <location>
        <begin position="218"/>
        <end position="231"/>
    </location>
</feature>
<evidence type="ECO:0000313" key="3">
    <source>
        <dbReference type="EMBL" id="SPC97039.1"/>
    </source>
</evidence>